<organism evidence="1 2">
    <name type="scientific">Cyclotella atomus</name>
    <dbReference type="NCBI Taxonomy" id="382360"/>
    <lineage>
        <taxon>Eukaryota</taxon>
        <taxon>Sar</taxon>
        <taxon>Stramenopiles</taxon>
        <taxon>Ochrophyta</taxon>
        <taxon>Bacillariophyta</taxon>
        <taxon>Coscinodiscophyceae</taxon>
        <taxon>Thalassiosirophycidae</taxon>
        <taxon>Stephanodiscales</taxon>
        <taxon>Stephanodiscaceae</taxon>
        <taxon>Cyclotella</taxon>
    </lineage>
</organism>
<sequence length="146" mass="16055">MVDMGRILHRLCSDSEADAGHLLRKLSNLLRRLATVSPSVAQADLFPLAVLHDDSDTEWVKQGRCATRLNTACEGVHSVMTFQCELCWVRNLAGCDMILPAEEQLQQCIRRANLDAFAGRAKSTIASHVRGVKRSVKISAALLLLS</sequence>
<name>A0ABD3PH23_9STRA</name>
<evidence type="ECO:0000313" key="1">
    <source>
        <dbReference type="EMBL" id="KAL3787052.1"/>
    </source>
</evidence>
<comment type="caution">
    <text evidence="1">The sequence shown here is derived from an EMBL/GenBank/DDBJ whole genome shotgun (WGS) entry which is preliminary data.</text>
</comment>
<gene>
    <name evidence="1" type="ORF">ACHAWO_007441</name>
</gene>
<dbReference type="Proteomes" id="UP001530400">
    <property type="component" value="Unassembled WGS sequence"/>
</dbReference>
<dbReference type="AlphaFoldDB" id="A0ABD3PH23"/>
<reference evidence="1 2" key="1">
    <citation type="submission" date="2024-10" db="EMBL/GenBank/DDBJ databases">
        <title>Updated reference genomes for cyclostephanoid diatoms.</title>
        <authorList>
            <person name="Roberts W.R."/>
            <person name="Alverson A.J."/>
        </authorList>
    </citation>
    <scope>NUCLEOTIDE SEQUENCE [LARGE SCALE GENOMIC DNA]</scope>
    <source>
        <strain evidence="1 2">AJA010-31</strain>
    </source>
</reference>
<keyword evidence="2" id="KW-1185">Reference proteome</keyword>
<accession>A0ABD3PH23</accession>
<dbReference type="EMBL" id="JALLPJ020000626">
    <property type="protein sequence ID" value="KAL3787052.1"/>
    <property type="molecule type" value="Genomic_DNA"/>
</dbReference>
<protein>
    <submittedName>
        <fullName evidence="1">Uncharacterized protein</fullName>
    </submittedName>
</protein>
<proteinExistence type="predicted"/>
<evidence type="ECO:0000313" key="2">
    <source>
        <dbReference type="Proteomes" id="UP001530400"/>
    </source>
</evidence>